<evidence type="ECO:0000313" key="2">
    <source>
        <dbReference type="EMBL" id="KAG5515194.1"/>
    </source>
</evidence>
<proteinExistence type="predicted"/>
<sequence length="327" mass="35506">MALKFHERERLLNDDGDFSANRISITKNGSSTDLISNAFGSSGCSSFSGLSSAFGSELSSTETESEEEEEEGDDEFIAELTRKMADYMLEEDDEKAIDTSAEHHGEKLQRTLSRGPTSVPNNFPAFSDDHSRAVHVYNLENQPSVKHGGGTLSWAGRVKGADLTQQVEQKHKKPHNVQNRGKRSAEAGGGGFGSPAAGAWPTLQQSRQLHKQKQQVRSRSGSGMSAVFLGGSGSRSTTGSSGTGVFLPRAISNPPEVRKKSECSTVLIPARVLQALQLHFEDMNTRSRSKGFASFASHPSQHDVAKAQDTNPAVDHNEMDLPQEWTY</sequence>
<gene>
    <name evidence="2" type="ORF">RHGRI_036287</name>
</gene>
<organism evidence="2 3">
    <name type="scientific">Rhododendron griersonianum</name>
    <dbReference type="NCBI Taxonomy" id="479676"/>
    <lineage>
        <taxon>Eukaryota</taxon>
        <taxon>Viridiplantae</taxon>
        <taxon>Streptophyta</taxon>
        <taxon>Embryophyta</taxon>
        <taxon>Tracheophyta</taxon>
        <taxon>Spermatophyta</taxon>
        <taxon>Magnoliopsida</taxon>
        <taxon>eudicotyledons</taxon>
        <taxon>Gunneridae</taxon>
        <taxon>Pentapetalae</taxon>
        <taxon>asterids</taxon>
        <taxon>Ericales</taxon>
        <taxon>Ericaceae</taxon>
        <taxon>Ericoideae</taxon>
        <taxon>Rhodoreae</taxon>
        <taxon>Rhododendron</taxon>
    </lineage>
</organism>
<dbReference type="PANTHER" id="PTHR33356:SF16">
    <property type="entry name" value="G PATCH DOMAIN PROTEIN"/>
    <property type="match status" value="1"/>
</dbReference>
<keyword evidence="3" id="KW-1185">Reference proteome</keyword>
<feature type="compositionally biased region" description="Low complexity" evidence="1">
    <location>
        <begin position="234"/>
        <end position="244"/>
    </location>
</feature>
<comment type="caution">
    <text evidence="2">The sequence shown here is derived from an EMBL/GenBank/DDBJ whole genome shotgun (WGS) entry which is preliminary data.</text>
</comment>
<protein>
    <submittedName>
        <fullName evidence="2">Uncharacterized protein</fullName>
    </submittedName>
</protein>
<reference evidence="2 3" key="1">
    <citation type="submission" date="2020-08" db="EMBL/GenBank/DDBJ databases">
        <title>Plant Genome Project.</title>
        <authorList>
            <person name="Zhang R.-G."/>
        </authorList>
    </citation>
    <scope>NUCLEOTIDE SEQUENCE [LARGE SCALE GENOMIC DNA]</scope>
    <source>
        <strain evidence="2">WSP0</strain>
        <tissue evidence="2">Leaf</tissue>
    </source>
</reference>
<feature type="region of interest" description="Disordered" evidence="1">
    <location>
        <begin position="55"/>
        <end position="76"/>
    </location>
</feature>
<feature type="compositionally biased region" description="Low complexity" evidence="1">
    <location>
        <begin position="194"/>
        <end position="207"/>
    </location>
</feature>
<dbReference type="PANTHER" id="PTHR33356">
    <property type="entry name" value="TIP41-LIKE PROTEIN"/>
    <property type="match status" value="1"/>
</dbReference>
<dbReference type="Proteomes" id="UP000823749">
    <property type="component" value="Chromosome 13"/>
</dbReference>
<feature type="region of interest" description="Disordered" evidence="1">
    <location>
        <begin position="291"/>
        <end position="327"/>
    </location>
</feature>
<feature type="compositionally biased region" description="Acidic residues" evidence="1">
    <location>
        <begin position="63"/>
        <end position="76"/>
    </location>
</feature>
<dbReference type="EMBL" id="JACTNZ010000013">
    <property type="protein sequence ID" value="KAG5515194.1"/>
    <property type="molecule type" value="Genomic_DNA"/>
</dbReference>
<evidence type="ECO:0000256" key="1">
    <source>
        <dbReference type="SAM" id="MobiDB-lite"/>
    </source>
</evidence>
<feature type="region of interest" description="Disordered" evidence="1">
    <location>
        <begin position="163"/>
        <end position="260"/>
    </location>
</feature>
<accession>A0AAV6HM86</accession>
<dbReference type="AlphaFoldDB" id="A0AAV6HM86"/>
<evidence type="ECO:0000313" key="3">
    <source>
        <dbReference type="Proteomes" id="UP000823749"/>
    </source>
</evidence>
<name>A0AAV6HM86_9ERIC</name>